<protein>
    <submittedName>
        <fullName evidence="2">FeoA domain-containing protein</fullName>
    </submittedName>
</protein>
<dbReference type="WBParaSite" id="L893_g3172.t1">
    <property type="protein sequence ID" value="L893_g3172.t1"/>
    <property type="gene ID" value="L893_g3172"/>
</dbReference>
<accession>A0A1I8A0E4</accession>
<evidence type="ECO:0000313" key="1">
    <source>
        <dbReference type="Proteomes" id="UP000095287"/>
    </source>
</evidence>
<name>A0A1I8A0E4_9BILA</name>
<reference evidence="2" key="1">
    <citation type="submission" date="2016-11" db="UniProtKB">
        <authorList>
            <consortium name="WormBaseParasite"/>
        </authorList>
    </citation>
    <scope>IDENTIFICATION</scope>
</reference>
<evidence type="ECO:0000313" key="2">
    <source>
        <dbReference type="WBParaSite" id="L893_g3172.t1"/>
    </source>
</evidence>
<organism evidence="1 2">
    <name type="scientific">Steinernema glaseri</name>
    <dbReference type="NCBI Taxonomy" id="37863"/>
    <lineage>
        <taxon>Eukaryota</taxon>
        <taxon>Metazoa</taxon>
        <taxon>Ecdysozoa</taxon>
        <taxon>Nematoda</taxon>
        <taxon>Chromadorea</taxon>
        <taxon>Rhabditida</taxon>
        <taxon>Tylenchina</taxon>
        <taxon>Panagrolaimomorpha</taxon>
        <taxon>Strongyloidoidea</taxon>
        <taxon>Steinernematidae</taxon>
        <taxon>Steinernema</taxon>
    </lineage>
</organism>
<keyword evidence="1" id="KW-1185">Reference proteome</keyword>
<sequence>MTFRSAYRSQKQFLYSITVVRVGPYRMAHLAALGFNPTDVRNIVVPNEICLMIKVLLSASNAFASFCVKHRKSGRICFLRSLSLGERP</sequence>
<dbReference type="AlphaFoldDB" id="A0A1I8A0E4"/>
<proteinExistence type="predicted"/>
<dbReference type="Proteomes" id="UP000095287">
    <property type="component" value="Unplaced"/>
</dbReference>